<feature type="repeat" description="ANK" evidence="3">
    <location>
        <begin position="1065"/>
        <end position="1100"/>
    </location>
</feature>
<dbReference type="Gene3D" id="1.25.40.20">
    <property type="entry name" value="Ankyrin repeat-containing domain"/>
    <property type="match status" value="9"/>
</dbReference>
<feature type="repeat" description="ANK" evidence="3">
    <location>
        <begin position="718"/>
        <end position="750"/>
    </location>
</feature>
<feature type="repeat" description="ANK" evidence="3">
    <location>
        <begin position="1170"/>
        <end position="1191"/>
    </location>
</feature>
<feature type="repeat" description="ANK" evidence="3">
    <location>
        <begin position="1211"/>
        <end position="1243"/>
    </location>
</feature>
<dbReference type="PROSITE" id="PS50297">
    <property type="entry name" value="ANK_REP_REGION"/>
    <property type="match status" value="7"/>
</dbReference>
<reference evidence="6" key="2">
    <citation type="submission" date="2023-06" db="EMBL/GenBank/DDBJ databases">
        <authorList>
            <consortium name="Lawrence Berkeley National Laboratory"/>
            <person name="Haridas S."/>
            <person name="Hensen N."/>
            <person name="Bonometti L."/>
            <person name="Westerberg I."/>
            <person name="Brannstrom I.O."/>
            <person name="Guillou S."/>
            <person name="Cros-Aarteil S."/>
            <person name="Calhoun S."/>
            <person name="Kuo A."/>
            <person name="Mondo S."/>
            <person name="Pangilinan J."/>
            <person name="Riley R."/>
            <person name="Labutti K."/>
            <person name="Andreopoulos B."/>
            <person name="Lipzen A."/>
            <person name="Chen C."/>
            <person name="Yanf M."/>
            <person name="Daum C."/>
            <person name="Ng V."/>
            <person name="Clum A."/>
            <person name="Steindorff A."/>
            <person name="Ohm R."/>
            <person name="Martin F."/>
            <person name="Silar P."/>
            <person name="Natvig D."/>
            <person name="Lalanne C."/>
            <person name="Gautier V."/>
            <person name="Ament-Velasquez S.L."/>
            <person name="Kruys A."/>
            <person name="Hutchinson M.I."/>
            <person name="Powell A.J."/>
            <person name="Barry K."/>
            <person name="Miller A.N."/>
            <person name="Grigoriev I.V."/>
            <person name="Debuchy R."/>
            <person name="Gladieux P."/>
            <person name="Thoren M.H."/>
            <person name="Johannesson H."/>
        </authorList>
    </citation>
    <scope>NUCLEOTIDE SEQUENCE</scope>
    <source>
        <strain evidence="6">CBS 168.71</strain>
    </source>
</reference>
<dbReference type="InterPro" id="IPR056884">
    <property type="entry name" value="NPHP3-like_N"/>
</dbReference>
<name>A0AAE0HM71_9PEZI</name>
<protein>
    <submittedName>
        <fullName evidence="6">Ankyrin repeat protein</fullName>
    </submittedName>
</protein>
<feature type="domain" description="NACHT" evidence="5">
    <location>
        <begin position="95"/>
        <end position="239"/>
    </location>
</feature>
<evidence type="ECO:0000259" key="5">
    <source>
        <dbReference type="PROSITE" id="PS50837"/>
    </source>
</evidence>
<dbReference type="InterPro" id="IPR027417">
    <property type="entry name" value="P-loop_NTPase"/>
</dbReference>
<dbReference type="EMBL" id="JAUEPN010000002">
    <property type="protein sequence ID" value="KAK3298754.1"/>
    <property type="molecule type" value="Genomic_DNA"/>
</dbReference>
<dbReference type="InterPro" id="IPR002110">
    <property type="entry name" value="Ankyrin_rpt"/>
</dbReference>
<dbReference type="InterPro" id="IPR054471">
    <property type="entry name" value="GPIID_WHD"/>
</dbReference>
<evidence type="ECO:0000256" key="2">
    <source>
        <dbReference type="ARBA" id="ARBA00023043"/>
    </source>
</evidence>
<keyword evidence="1" id="KW-0677">Repeat</keyword>
<dbReference type="Gene3D" id="3.40.50.300">
    <property type="entry name" value="P-loop containing nucleotide triphosphate hydrolases"/>
    <property type="match status" value="1"/>
</dbReference>
<dbReference type="SUPFAM" id="SSF48403">
    <property type="entry name" value="Ankyrin repeat"/>
    <property type="match status" value="5"/>
</dbReference>
<feature type="repeat" description="ANK" evidence="3">
    <location>
        <begin position="1531"/>
        <end position="1570"/>
    </location>
</feature>
<feature type="repeat" description="ANK" evidence="3">
    <location>
        <begin position="918"/>
        <end position="954"/>
    </location>
</feature>
<organism evidence="6 7">
    <name type="scientific">Chaetomium fimeti</name>
    <dbReference type="NCBI Taxonomy" id="1854472"/>
    <lineage>
        <taxon>Eukaryota</taxon>
        <taxon>Fungi</taxon>
        <taxon>Dikarya</taxon>
        <taxon>Ascomycota</taxon>
        <taxon>Pezizomycotina</taxon>
        <taxon>Sordariomycetes</taxon>
        <taxon>Sordariomycetidae</taxon>
        <taxon>Sordariales</taxon>
        <taxon>Chaetomiaceae</taxon>
        <taxon>Chaetomium</taxon>
    </lineage>
</organism>
<dbReference type="Pfam" id="PF12796">
    <property type="entry name" value="Ank_2"/>
    <property type="match status" value="4"/>
</dbReference>
<comment type="caution">
    <text evidence="6">The sequence shown here is derived from an EMBL/GenBank/DDBJ whole genome shotgun (WGS) entry which is preliminary data.</text>
</comment>
<dbReference type="SUPFAM" id="SSF52540">
    <property type="entry name" value="P-loop containing nucleoside triphosphate hydrolases"/>
    <property type="match status" value="1"/>
</dbReference>
<evidence type="ECO:0000313" key="7">
    <source>
        <dbReference type="Proteomes" id="UP001278766"/>
    </source>
</evidence>
<dbReference type="InterPro" id="IPR007111">
    <property type="entry name" value="NACHT_NTPase"/>
</dbReference>
<dbReference type="Pfam" id="PF24883">
    <property type="entry name" value="NPHP3_N"/>
    <property type="match status" value="1"/>
</dbReference>
<dbReference type="InterPro" id="IPR051165">
    <property type="entry name" value="Multifunctional_ANK_Repeat"/>
</dbReference>
<evidence type="ECO:0000256" key="4">
    <source>
        <dbReference type="SAM" id="MobiDB-lite"/>
    </source>
</evidence>
<dbReference type="RefSeq" id="XP_062662268.1">
    <property type="nucleotide sequence ID" value="XM_062801535.1"/>
</dbReference>
<reference evidence="6" key="1">
    <citation type="journal article" date="2023" name="Mol. Phylogenet. Evol.">
        <title>Genome-scale phylogeny and comparative genomics of the fungal order Sordariales.</title>
        <authorList>
            <person name="Hensen N."/>
            <person name="Bonometti L."/>
            <person name="Westerberg I."/>
            <person name="Brannstrom I.O."/>
            <person name="Guillou S."/>
            <person name="Cros-Aarteil S."/>
            <person name="Calhoun S."/>
            <person name="Haridas S."/>
            <person name="Kuo A."/>
            <person name="Mondo S."/>
            <person name="Pangilinan J."/>
            <person name="Riley R."/>
            <person name="LaButti K."/>
            <person name="Andreopoulos B."/>
            <person name="Lipzen A."/>
            <person name="Chen C."/>
            <person name="Yan M."/>
            <person name="Daum C."/>
            <person name="Ng V."/>
            <person name="Clum A."/>
            <person name="Steindorff A."/>
            <person name="Ohm R.A."/>
            <person name="Martin F."/>
            <person name="Silar P."/>
            <person name="Natvig D.O."/>
            <person name="Lalanne C."/>
            <person name="Gautier V."/>
            <person name="Ament-Velasquez S.L."/>
            <person name="Kruys A."/>
            <person name="Hutchinson M.I."/>
            <person name="Powell A.J."/>
            <person name="Barry K."/>
            <person name="Miller A.N."/>
            <person name="Grigoriev I.V."/>
            <person name="Debuchy R."/>
            <person name="Gladieux P."/>
            <person name="Hiltunen Thoren M."/>
            <person name="Johannesson H."/>
        </authorList>
    </citation>
    <scope>NUCLEOTIDE SEQUENCE</scope>
    <source>
        <strain evidence="6">CBS 168.71</strain>
    </source>
</reference>
<dbReference type="InterPro" id="IPR036770">
    <property type="entry name" value="Ankyrin_rpt-contain_sf"/>
</dbReference>
<feature type="repeat" description="ANK" evidence="3">
    <location>
        <begin position="577"/>
        <end position="609"/>
    </location>
</feature>
<dbReference type="Proteomes" id="UP001278766">
    <property type="component" value="Unassembled WGS sequence"/>
</dbReference>
<evidence type="ECO:0000313" key="6">
    <source>
        <dbReference type="EMBL" id="KAK3298754.1"/>
    </source>
</evidence>
<dbReference type="PROSITE" id="PS50088">
    <property type="entry name" value="ANK_REPEAT"/>
    <property type="match status" value="9"/>
</dbReference>
<evidence type="ECO:0000256" key="1">
    <source>
        <dbReference type="ARBA" id="ARBA00022737"/>
    </source>
</evidence>
<sequence length="2070" mass="229360">MEREFTAKVPSNMDSESDGDLAIITREDVKTYNPDNVLPESPSVIDRIRQWLEPTPYHHEGGEFRKHLASHVAGTSQWLTGTETYQKWHTGLDHGLLWIKGAPGAGKSVLVASLAKMLAREGCPVLFFFFRQIIDANHKPIQMLRDWLDQILESSPPLQRDLKAYTDEERPDLNRALESLGADDLWRHLETALAHMPRVYLVADALDEMDPRNDQCLKALGRLGTWRPGQVKVVVTSRPVATVETALREFPAFQIRLEGPLVDTDIATFVEDKLSKLDIAVEDRTRIKEAVSGRARGLFLFANLAMDAFLEPNANVGQTLERLPTNLNSMYANLLEEHAKASGVPNDIQRLLLCWATHAIRPLRLIEMAEMLRVTYNLTDSRDLQSAKSLIRVACGPLLEIHPDETVSVVHHSLTEYLVGSTRSASDTSSIPKLLPGPTHEELALYCIRYLELSGCLDDDSDTERTEDDTPFVFRNPRAHNGLRLRFPFAEYASKNWIIHAARALGDGLPSPSLVSAVDGFLVPGNRLEYWLTIAWWPRATMGVTTSHIAARYGLTWYLDLLLRREGPTVAATIDCKGQTPLFHAAEAGHADAIKLLVSAGVDPNPSDKCGLKPLHRAASNNHPTVVTVLLDAGVDPLTGKTRENPGRRCGRAPRTTGHTALMYACQAGHVEAVEAFLPYLDVKIVYLALYWASRAGQAKVVKCLIQHPGVDVNTKIYGLTTLFNACAQNDVESIEALLRAGADATILCSASPFEFADSASSQYLSQGSVAPLEAFCAPLPRRPRDPTSEPETGGLQRGLGLLLQAGADINRRDRNLKTPLHHAAGRPTLLRLLLRAGADPNSEFQDGSTLLHTQLNGEEGWEIVKLLVEEGKADINKRRGKGGETPLLVMLNRPCDLSTCLRFIRSFGPDCTLPDNDGNTPLHKAVSLGDIPLRDEVVHALLAAGAKVDQRNHKGDMAIHVADDTHLVELLVNEGANLEAQDYDGRTVLMRTLYRRQSHPRERSITQLLGLGAKLDTKDFKGHTILHVLLKDLSDYSPRHREKGWEDFQHFVKLGVDPTQVDHAGNTLLHELMRQGPDDCLSVFEYLIEEGVDPNAANHWGHTVFHVLGAKHCYDRSLFEAAMAACKKETLELPDQEGKRPIHLAATVSAATVAAMIEAGADISAPTYNGSTPLHLATAKGESNVLGLLLTTIRTTNRYPQSVIDARDKELRTPLYYACLSGHPEGAALLLNAGAKVEDQFRDLLHACSRFEREDRRRQTQWAIENELPLDPRTFADFDRQDFPNFNTRLDEILGMLAERGLAKDGPARQYLQRFLQDMADSDLDYTVCLFSRLARTLSGDEPETVYAPAESVFTRRCAEIRREAATRAFHEVVLDTLAKGDNRLQEKLFLQLLGNREFDLVEAASEALGCDPCATGQGGRTLFHALVSLGHASLLARIATQEHIATVENDEWLKSWKPCGGDTPLVLKACMRDAPNMEVLRVLVEKLNASVTLKSPLHFLALGKQWWHVHDALPYLLSRGSDLEVRNKDGETALHVALEDGDYESGPFQKQAARALILAGANVNAVTKYETSCLVRGVNDVESVRLLMAHGAKVNASAVFAAIWKRNVGVLETLLSSENADRQESGPRLDEELLRDYELDQEQHALHRAATAMRGAWKGDKRGEREHNACVSMVRLLLAREVDPYSKVRVRKPDSSPAGTTPWISSEDEDDSDVPGRGSFNRPHKRGYERRAVAHQVLRDHGIFGPFLELQHLDLEHRDSNGQTLLLAACSHPATFCSHVDLSNQDQDDPEPTLLIDILLKRGADLSARDDHGRNALHTAFHAVMMRQLYTSPDIFDEPLNSLLGPDPLNSLLNQVDNMGKTPLHYALAGLWGNWNQQGISEHAITLLLSAGADPGSIDSSSSDSALHILARLLVWNHTACPQLFRRFLALGLDINARNHKGETPLFGLLQGPKIDDIHHDEVAREWAPAQDQAWEVLVEAGADFRAKDNEGRNMLHLAARRGEWAVVYRRLVEKGVDPMELDSRQRTSLDIAAACRNEAVLGMFETEGGMKKQAHAQKRKVDGLDLD</sequence>
<proteinExistence type="predicted"/>
<accession>A0AAE0HM71</accession>
<feature type="repeat" description="ANK" evidence="3">
    <location>
        <begin position="1993"/>
        <end position="2026"/>
    </location>
</feature>
<feature type="repeat" description="ANK" evidence="3">
    <location>
        <begin position="610"/>
        <end position="636"/>
    </location>
</feature>
<evidence type="ECO:0000256" key="3">
    <source>
        <dbReference type="PROSITE-ProRule" id="PRU00023"/>
    </source>
</evidence>
<dbReference type="GeneID" id="87838483"/>
<dbReference type="Pfam" id="PF00023">
    <property type="entry name" value="Ank"/>
    <property type="match status" value="2"/>
</dbReference>
<dbReference type="PRINTS" id="PR01415">
    <property type="entry name" value="ANKYRIN"/>
</dbReference>
<dbReference type="PANTHER" id="PTHR24123:SF33">
    <property type="entry name" value="PROTEIN HOS4"/>
    <property type="match status" value="1"/>
</dbReference>
<dbReference type="PANTHER" id="PTHR24123">
    <property type="entry name" value="ANKYRIN REPEAT-CONTAINING"/>
    <property type="match status" value="1"/>
</dbReference>
<keyword evidence="7" id="KW-1185">Reference proteome</keyword>
<dbReference type="SMART" id="SM00248">
    <property type="entry name" value="ANK"/>
    <property type="match status" value="22"/>
</dbReference>
<dbReference type="Pfam" id="PF22939">
    <property type="entry name" value="WHD_GPIID"/>
    <property type="match status" value="1"/>
</dbReference>
<keyword evidence="2 3" id="KW-0040">ANK repeat</keyword>
<gene>
    <name evidence="6" type="ORF">B0H64DRAFT_354419</name>
</gene>
<feature type="region of interest" description="Disordered" evidence="4">
    <location>
        <begin position="1691"/>
        <end position="1728"/>
    </location>
</feature>
<dbReference type="PROSITE" id="PS50837">
    <property type="entry name" value="NACHT"/>
    <property type="match status" value="1"/>
</dbReference>